<comment type="caution">
    <text evidence="6">The sequence shown here is derived from an EMBL/GenBank/DDBJ whole genome shotgun (WGS) entry which is preliminary data.</text>
</comment>
<dbReference type="EMBL" id="BAAAZE010000013">
    <property type="protein sequence ID" value="GAA4031005.1"/>
    <property type="molecule type" value="Genomic_DNA"/>
</dbReference>
<evidence type="ECO:0000313" key="6">
    <source>
        <dbReference type="EMBL" id="GAA4031005.1"/>
    </source>
</evidence>
<organism evidence="6 7">
    <name type="scientific">Actimicrobium antarcticum</name>
    <dbReference type="NCBI Taxonomy" id="1051899"/>
    <lineage>
        <taxon>Bacteria</taxon>
        <taxon>Pseudomonadati</taxon>
        <taxon>Pseudomonadota</taxon>
        <taxon>Betaproteobacteria</taxon>
        <taxon>Burkholderiales</taxon>
        <taxon>Oxalobacteraceae</taxon>
        <taxon>Actimicrobium</taxon>
    </lineage>
</organism>
<dbReference type="PROSITE" id="PS51007">
    <property type="entry name" value="CYTC"/>
    <property type="match status" value="2"/>
</dbReference>
<feature type="domain" description="Cytochrome c" evidence="5">
    <location>
        <begin position="107"/>
        <end position="197"/>
    </location>
</feature>
<sequence length="221" mass="22947">MLALSSQAALAAAPTLEDSIAQRAVACIACHNIDGKRGADGYYPRIAGKPAGYLANQLINFREGRRAYPQMIYMVDNLSDDYLHELAGYFSALEVSYPPPPLAVSAAVAARGQALVQHGDAAKNIPACIACHGSALTGLAPAIPGLLGLPRDYIAAQFGAWRNGTRRAAAPDCMGKIAQQLSTDDVGALAAWLSAQPVPAHAKPATSLPAPLPLDCGSVPH</sequence>
<proteinExistence type="predicted"/>
<evidence type="ECO:0000256" key="2">
    <source>
        <dbReference type="ARBA" id="ARBA00022723"/>
    </source>
</evidence>
<evidence type="ECO:0000256" key="3">
    <source>
        <dbReference type="ARBA" id="ARBA00023004"/>
    </source>
</evidence>
<dbReference type="InterPro" id="IPR036909">
    <property type="entry name" value="Cyt_c-like_dom_sf"/>
</dbReference>
<gene>
    <name evidence="6" type="ORF">GCM10022212_31890</name>
</gene>
<feature type="domain" description="Cytochrome c" evidence="5">
    <location>
        <begin position="7"/>
        <end position="94"/>
    </location>
</feature>
<evidence type="ECO:0000313" key="7">
    <source>
        <dbReference type="Proteomes" id="UP001501353"/>
    </source>
</evidence>
<dbReference type="Proteomes" id="UP001501353">
    <property type="component" value="Unassembled WGS sequence"/>
</dbReference>
<dbReference type="SUPFAM" id="SSF46626">
    <property type="entry name" value="Cytochrome c"/>
    <property type="match status" value="2"/>
</dbReference>
<dbReference type="PANTHER" id="PTHR33751:SF11">
    <property type="entry name" value="BLL4483 PROTEIN"/>
    <property type="match status" value="1"/>
</dbReference>
<dbReference type="InterPro" id="IPR050597">
    <property type="entry name" value="Cytochrome_c_Oxidase_Subunit"/>
</dbReference>
<keyword evidence="7" id="KW-1185">Reference proteome</keyword>
<accession>A0ABP7TTC7</accession>
<reference evidence="7" key="1">
    <citation type="journal article" date="2019" name="Int. J. Syst. Evol. Microbiol.">
        <title>The Global Catalogue of Microorganisms (GCM) 10K type strain sequencing project: providing services to taxonomists for standard genome sequencing and annotation.</title>
        <authorList>
            <consortium name="The Broad Institute Genomics Platform"/>
            <consortium name="The Broad Institute Genome Sequencing Center for Infectious Disease"/>
            <person name="Wu L."/>
            <person name="Ma J."/>
        </authorList>
    </citation>
    <scope>NUCLEOTIDE SEQUENCE [LARGE SCALE GENOMIC DNA]</scope>
    <source>
        <strain evidence="7">JCM 16673</strain>
    </source>
</reference>
<dbReference type="Gene3D" id="1.10.760.10">
    <property type="entry name" value="Cytochrome c-like domain"/>
    <property type="match status" value="2"/>
</dbReference>
<evidence type="ECO:0000259" key="5">
    <source>
        <dbReference type="PROSITE" id="PS51007"/>
    </source>
</evidence>
<evidence type="ECO:0000256" key="4">
    <source>
        <dbReference type="PROSITE-ProRule" id="PRU00433"/>
    </source>
</evidence>
<keyword evidence="3 4" id="KW-0408">Iron</keyword>
<keyword evidence="2 4" id="KW-0479">Metal-binding</keyword>
<dbReference type="InterPro" id="IPR009056">
    <property type="entry name" value="Cyt_c-like_dom"/>
</dbReference>
<dbReference type="InterPro" id="IPR024167">
    <property type="entry name" value="Cytochrome_c4-like"/>
</dbReference>
<keyword evidence="1 4" id="KW-0349">Heme</keyword>
<dbReference type="PIRSF" id="PIRSF000005">
    <property type="entry name" value="Cytochrome_c4"/>
    <property type="match status" value="1"/>
</dbReference>
<evidence type="ECO:0000256" key="1">
    <source>
        <dbReference type="ARBA" id="ARBA00022617"/>
    </source>
</evidence>
<protein>
    <submittedName>
        <fullName evidence="6">C-type cytochrome</fullName>
    </submittedName>
</protein>
<dbReference type="PANTHER" id="PTHR33751">
    <property type="entry name" value="CBB3-TYPE CYTOCHROME C OXIDASE SUBUNIT FIXP"/>
    <property type="match status" value="1"/>
</dbReference>
<name>A0ABP7TTC7_9BURK</name>